<feature type="region of interest" description="Disordered" evidence="1">
    <location>
        <begin position="66"/>
        <end position="104"/>
    </location>
</feature>
<evidence type="ECO:0000256" key="1">
    <source>
        <dbReference type="SAM" id="MobiDB-lite"/>
    </source>
</evidence>
<evidence type="ECO:0000313" key="2">
    <source>
        <dbReference type="EMBL" id="JAS72849.1"/>
    </source>
</evidence>
<protein>
    <submittedName>
        <fullName evidence="2">Uncharacterized protein</fullName>
    </submittedName>
</protein>
<gene>
    <name evidence="2" type="ORF">g.8474</name>
</gene>
<name>A0A1B6HE38_9HEMI</name>
<dbReference type="AlphaFoldDB" id="A0A1B6HE38"/>
<dbReference type="EMBL" id="GECU01034857">
    <property type="protein sequence ID" value="JAS72849.1"/>
    <property type="molecule type" value="Transcribed_RNA"/>
</dbReference>
<proteinExistence type="predicted"/>
<reference evidence="2" key="1">
    <citation type="submission" date="2015-11" db="EMBL/GenBank/DDBJ databases">
        <title>De novo transcriptome assembly of four potential Pierce s Disease insect vectors from Arizona vineyards.</title>
        <authorList>
            <person name="Tassone E.E."/>
        </authorList>
    </citation>
    <scope>NUCLEOTIDE SEQUENCE</scope>
</reference>
<feature type="compositionally biased region" description="Basic and acidic residues" evidence="1">
    <location>
        <begin position="95"/>
        <end position="104"/>
    </location>
</feature>
<accession>A0A1B6HE38</accession>
<sequence length="104" mass="11522">MRHRLERWKESRDLGAGGRRFTYTKDWSPNTRTESIRLCHSLHSTANHYRKRESTVSETTLMTVVGTGTGTGSARVSNGSVGPTPALTMRTSISPHHDSPENAV</sequence>
<organism evidence="2">
    <name type="scientific">Homalodisca liturata</name>
    <dbReference type="NCBI Taxonomy" id="320908"/>
    <lineage>
        <taxon>Eukaryota</taxon>
        <taxon>Metazoa</taxon>
        <taxon>Ecdysozoa</taxon>
        <taxon>Arthropoda</taxon>
        <taxon>Hexapoda</taxon>
        <taxon>Insecta</taxon>
        <taxon>Pterygota</taxon>
        <taxon>Neoptera</taxon>
        <taxon>Paraneoptera</taxon>
        <taxon>Hemiptera</taxon>
        <taxon>Auchenorrhyncha</taxon>
        <taxon>Membracoidea</taxon>
        <taxon>Cicadellidae</taxon>
        <taxon>Cicadellinae</taxon>
        <taxon>Proconiini</taxon>
        <taxon>Homalodisca</taxon>
    </lineage>
</organism>